<dbReference type="GO" id="GO:0003676">
    <property type="term" value="F:nucleic acid binding"/>
    <property type="evidence" value="ECO:0007669"/>
    <property type="project" value="InterPro"/>
</dbReference>
<keyword evidence="2" id="KW-0862">Zinc</keyword>
<feature type="domain" description="SWIM-type" evidence="3">
    <location>
        <begin position="295"/>
        <end position="327"/>
    </location>
</feature>
<proteinExistence type="inferred from homology"/>
<dbReference type="GO" id="GO:0005634">
    <property type="term" value="C:nucleus"/>
    <property type="evidence" value="ECO:0007669"/>
    <property type="project" value="UniProtKB-SubCell"/>
</dbReference>
<dbReference type="InterPro" id="IPR018289">
    <property type="entry name" value="MULE_transposase_dom"/>
</dbReference>
<dbReference type="OrthoDB" id="1928232at2759"/>
<evidence type="ECO:0000256" key="2">
    <source>
        <dbReference type="RuleBase" id="RU367018"/>
    </source>
</evidence>
<name>A0A1Q3DEA8_CEPFO</name>
<dbReference type="Pfam" id="PF10551">
    <property type="entry name" value="MULE"/>
    <property type="match status" value="1"/>
</dbReference>
<dbReference type="GO" id="GO:0006355">
    <property type="term" value="P:regulation of DNA-templated transcription"/>
    <property type="evidence" value="ECO:0007669"/>
    <property type="project" value="UniProtKB-UniRule"/>
</dbReference>
<evidence type="ECO:0000259" key="3">
    <source>
        <dbReference type="PROSITE" id="PS50966"/>
    </source>
</evidence>
<comment type="similarity">
    <text evidence="2">Belongs to the FHY3/FAR1 family.</text>
</comment>
<gene>
    <name evidence="4" type="ORF">CFOL_v3_34268</name>
</gene>
<dbReference type="SUPFAM" id="SSF53098">
    <property type="entry name" value="Ribonuclease H-like"/>
    <property type="match status" value="1"/>
</dbReference>
<organism evidence="4 5">
    <name type="scientific">Cephalotus follicularis</name>
    <name type="common">Albany pitcher plant</name>
    <dbReference type="NCBI Taxonomy" id="3775"/>
    <lineage>
        <taxon>Eukaryota</taxon>
        <taxon>Viridiplantae</taxon>
        <taxon>Streptophyta</taxon>
        <taxon>Embryophyta</taxon>
        <taxon>Tracheophyta</taxon>
        <taxon>Spermatophyta</taxon>
        <taxon>Magnoliopsida</taxon>
        <taxon>eudicotyledons</taxon>
        <taxon>Gunneridae</taxon>
        <taxon>Pentapetalae</taxon>
        <taxon>rosids</taxon>
        <taxon>fabids</taxon>
        <taxon>Oxalidales</taxon>
        <taxon>Cephalotaceae</taxon>
        <taxon>Cephalotus</taxon>
    </lineage>
</organism>
<dbReference type="Pfam" id="PF04434">
    <property type="entry name" value="SWIM"/>
    <property type="match status" value="1"/>
</dbReference>
<dbReference type="PANTHER" id="PTHR31669">
    <property type="entry name" value="PROTEIN FAR1-RELATED SEQUENCE 10-RELATED"/>
    <property type="match status" value="1"/>
</dbReference>
<dbReference type="InterPro" id="IPR031052">
    <property type="entry name" value="FHY3/FAR1"/>
</dbReference>
<dbReference type="InterPro" id="IPR007527">
    <property type="entry name" value="Znf_SWIM"/>
</dbReference>
<evidence type="ECO:0000313" key="5">
    <source>
        <dbReference type="Proteomes" id="UP000187406"/>
    </source>
</evidence>
<feature type="non-terminal residue" evidence="4">
    <location>
        <position position="327"/>
    </location>
</feature>
<dbReference type="Gene3D" id="3.30.420.10">
    <property type="entry name" value="Ribonuclease H-like superfamily/Ribonuclease H"/>
    <property type="match status" value="1"/>
</dbReference>
<keyword evidence="2" id="KW-0479">Metal-binding</keyword>
<keyword evidence="5" id="KW-1185">Reference proteome</keyword>
<evidence type="ECO:0000313" key="4">
    <source>
        <dbReference type="EMBL" id="GAV90866.1"/>
    </source>
</evidence>
<feature type="non-terminal residue" evidence="4">
    <location>
        <position position="1"/>
    </location>
</feature>
<comment type="caution">
    <text evidence="4">The sequence shown here is derived from an EMBL/GenBank/DDBJ whole genome shotgun (WGS) entry which is preliminary data.</text>
</comment>
<dbReference type="InterPro" id="IPR036397">
    <property type="entry name" value="RNaseH_sf"/>
</dbReference>
<dbReference type="PROSITE" id="PS50966">
    <property type="entry name" value="ZF_SWIM"/>
    <property type="match status" value="1"/>
</dbReference>
<dbReference type="Proteomes" id="UP000187406">
    <property type="component" value="Unassembled WGS sequence"/>
</dbReference>
<dbReference type="STRING" id="3775.A0A1Q3DEA8"/>
<keyword evidence="2" id="KW-0539">Nucleus</keyword>
<evidence type="ECO:0000256" key="1">
    <source>
        <dbReference type="PROSITE-ProRule" id="PRU00325"/>
    </source>
</evidence>
<comment type="function">
    <text evidence="2">Putative transcription activator involved in regulating light control of development.</text>
</comment>
<keyword evidence="1 2" id="KW-0863">Zinc-finger</keyword>
<sequence>QVAYESFGDVVTFDTTYLTNAYKMPFALFAEVNHHGHSILLGYGLLINDVANSLVLTFLKKTAIRSTDVLEVIHTDISGPYSATLCRNFYFLMFIDDYSRYGYLFLIKEKSQALEKFKIFQTEVEKQLGKVIKVVRSDRGGLMEKYALYNNEWLSGLYKERHCWIPTFVKDSFWARISTTQRRESTNAFFFYGYANIHTTLKQFVEQYNNALRSKAEKEKLVDYNCFNTYTLITHYNIEKQFQEAYTNDKDKEVQEEFRKNMYCHSSLVKEEGTMFTYNVLEEIEIGEGTKDVIFKVDFKEEKCVLDCICHFFEFRGIFCRHALAVL</sequence>
<reference evidence="5" key="1">
    <citation type="submission" date="2016-04" db="EMBL/GenBank/DDBJ databases">
        <title>Cephalotus genome sequencing.</title>
        <authorList>
            <person name="Fukushima K."/>
            <person name="Hasebe M."/>
            <person name="Fang X."/>
        </authorList>
    </citation>
    <scope>NUCLEOTIDE SEQUENCE [LARGE SCALE GENOMIC DNA]</scope>
    <source>
        <strain evidence="5">cv. St1</strain>
    </source>
</reference>
<dbReference type="InParanoid" id="A0A1Q3DEA8"/>
<protein>
    <recommendedName>
        <fullName evidence="2">Protein FAR1-RELATED SEQUENCE</fullName>
    </recommendedName>
</protein>
<comment type="subcellular location">
    <subcellularLocation>
        <location evidence="2">Nucleus</location>
    </subcellularLocation>
</comment>
<dbReference type="EMBL" id="BDDD01006690">
    <property type="protein sequence ID" value="GAV90866.1"/>
    <property type="molecule type" value="Genomic_DNA"/>
</dbReference>
<dbReference type="AlphaFoldDB" id="A0A1Q3DEA8"/>
<dbReference type="GO" id="GO:0008270">
    <property type="term" value="F:zinc ion binding"/>
    <property type="evidence" value="ECO:0007669"/>
    <property type="project" value="UniProtKB-UniRule"/>
</dbReference>
<accession>A0A1Q3DEA8</accession>
<dbReference type="PANTHER" id="PTHR31669:SF283">
    <property type="entry name" value="PROTEIN FAR1-RELATED SEQUENCE"/>
    <property type="match status" value="1"/>
</dbReference>
<dbReference type="InterPro" id="IPR012337">
    <property type="entry name" value="RNaseH-like_sf"/>
</dbReference>